<dbReference type="Pfam" id="PF05521">
    <property type="entry name" value="Phage_HCP"/>
    <property type="match status" value="1"/>
</dbReference>
<proteinExistence type="predicted"/>
<organism evidence="1 2">
    <name type="scientific">Heyndrickxia coagulans</name>
    <name type="common">Weizmannia coagulans</name>
    <dbReference type="NCBI Taxonomy" id="1398"/>
    <lineage>
        <taxon>Bacteria</taxon>
        <taxon>Bacillati</taxon>
        <taxon>Bacillota</taxon>
        <taxon>Bacilli</taxon>
        <taxon>Bacillales</taxon>
        <taxon>Bacillaceae</taxon>
        <taxon>Heyndrickxia</taxon>
    </lineage>
</organism>
<comment type="caution">
    <text evidence="1">The sequence shown here is derived from an EMBL/GenBank/DDBJ whole genome shotgun (WGS) entry which is preliminary data.</text>
</comment>
<dbReference type="Proteomes" id="UP000075304">
    <property type="component" value="Unassembled WGS sequence"/>
</dbReference>
<dbReference type="AlphaFoldDB" id="A0A150KH26"/>
<dbReference type="InterPro" id="IPR038666">
    <property type="entry name" value="SSP1_head-tail_sf"/>
</dbReference>
<accession>A0A150KH26</accession>
<evidence type="ECO:0000313" key="2">
    <source>
        <dbReference type="Proteomes" id="UP000075304"/>
    </source>
</evidence>
<dbReference type="GeneID" id="93259758"/>
<reference evidence="1 2" key="1">
    <citation type="submission" date="2016-01" db="EMBL/GenBank/DDBJ databases">
        <title>Genome Sequences of Twelve Sporeforming Bacillus Species Isolated from Foods.</title>
        <authorList>
            <person name="Berendsen E.M."/>
            <person name="Wells-Bennik M.H."/>
            <person name="Krawcyk A.O."/>
            <person name="De Jong A."/>
            <person name="Holsappel S."/>
            <person name="Eijlander R.T."/>
            <person name="Kuipers O.P."/>
        </authorList>
    </citation>
    <scope>NUCLEOTIDE SEQUENCE [LARGE SCALE GENOMIC DNA]</scope>
    <source>
        <strain evidence="1 2">B4099</strain>
    </source>
</reference>
<protein>
    <recommendedName>
        <fullName evidence="3">Phage head-tail adaptor</fullName>
    </recommendedName>
</protein>
<name>A0A150KH26_HEYCO</name>
<gene>
    <name evidence="1" type="ORF">B4099_3180</name>
</gene>
<dbReference type="NCBIfam" id="TIGR01563">
    <property type="entry name" value="gp16_SPP1"/>
    <property type="match status" value="1"/>
</dbReference>
<evidence type="ECO:0008006" key="3">
    <source>
        <dbReference type="Google" id="ProtNLM"/>
    </source>
</evidence>
<dbReference type="PATRIC" id="fig|1398.25.peg.1784"/>
<dbReference type="RefSeq" id="WP_061574462.1">
    <property type="nucleotide sequence ID" value="NZ_LQYI01000024.1"/>
</dbReference>
<dbReference type="EMBL" id="LQYI01000024">
    <property type="protein sequence ID" value="KYC71639.1"/>
    <property type="molecule type" value="Genomic_DNA"/>
</dbReference>
<dbReference type="Gene3D" id="2.40.10.270">
    <property type="entry name" value="Bacteriophage SPP1 head-tail adaptor protein"/>
    <property type="match status" value="1"/>
</dbReference>
<dbReference type="InterPro" id="IPR008767">
    <property type="entry name" value="Phage_SPP1_head-tail_adaptor"/>
</dbReference>
<sequence length="110" mass="12882">MPITSPGKMNERITFYKEVVKKNDYGDKVKDKEKYLECWAAVKTQFLSDIQASIGTVLEDTLTFVIRHQHDKEITNDLSVKYRNSVYEIIKINPDVEYKKFDTIICKEVT</sequence>
<evidence type="ECO:0000313" key="1">
    <source>
        <dbReference type="EMBL" id="KYC71639.1"/>
    </source>
</evidence>